<reference evidence="1 2" key="1">
    <citation type="journal article" date="2018" name="IMA Fungus">
        <title>IMA Genome-F 9: Draft genome sequence of Annulohypoxylon stygium, Aspergillus mulundensis, Berkeleyomyces basicola (syn. Thielaviopsis basicola), Ceratocystis smalleyi, two Cercospora beticola strains, Coleophoma cylindrospora, Fusarium fracticaudum, Phialophora cf. hyalina, and Morchella septimelata.</title>
        <authorList>
            <person name="Wingfield B.D."/>
            <person name="Bills G.F."/>
            <person name="Dong Y."/>
            <person name="Huang W."/>
            <person name="Nel W.J."/>
            <person name="Swalarsk-Parry B.S."/>
            <person name="Vaghefi N."/>
            <person name="Wilken P.M."/>
            <person name="An Z."/>
            <person name="de Beer Z.W."/>
            <person name="De Vos L."/>
            <person name="Chen L."/>
            <person name="Duong T.A."/>
            <person name="Gao Y."/>
            <person name="Hammerbacher A."/>
            <person name="Kikkert J.R."/>
            <person name="Li Y."/>
            <person name="Li H."/>
            <person name="Li K."/>
            <person name="Li Q."/>
            <person name="Liu X."/>
            <person name="Ma X."/>
            <person name="Naidoo K."/>
            <person name="Pethybridge S.J."/>
            <person name="Sun J."/>
            <person name="Steenkamp E.T."/>
            <person name="van der Nest M.A."/>
            <person name="van Wyk S."/>
            <person name="Wingfield M.J."/>
            <person name="Xiong C."/>
            <person name="Yue Q."/>
            <person name="Zhang X."/>
        </authorList>
    </citation>
    <scope>NUCLEOTIDE SEQUENCE [LARGE SCALE GENOMIC DNA]</scope>
    <source>
        <strain evidence="1 2">DSM 5745</strain>
    </source>
</reference>
<gene>
    <name evidence="1" type="ORF">DSM5745_06053</name>
</gene>
<dbReference type="OrthoDB" id="10616406at2759"/>
<evidence type="ECO:0000313" key="1">
    <source>
        <dbReference type="EMBL" id="RDW79201.1"/>
    </source>
</evidence>
<accession>A0A3D8RZD8</accession>
<organism evidence="1 2">
    <name type="scientific">Aspergillus mulundensis</name>
    <dbReference type="NCBI Taxonomy" id="1810919"/>
    <lineage>
        <taxon>Eukaryota</taxon>
        <taxon>Fungi</taxon>
        <taxon>Dikarya</taxon>
        <taxon>Ascomycota</taxon>
        <taxon>Pezizomycotina</taxon>
        <taxon>Eurotiomycetes</taxon>
        <taxon>Eurotiomycetidae</taxon>
        <taxon>Eurotiales</taxon>
        <taxon>Aspergillaceae</taxon>
        <taxon>Aspergillus</taxon>
        <taxon>Aspergillus subgen. Nidulantes</taxon>
    </lineage>
</organism>
<dbReference type="Proteomes" id="UP000256690">
    <property type="component" value="Unassembled WGS sequence"/>
</dbReference>
<dbReference type="RefSeq" id="XP_026603901.1">
    <property type="nucleotide sequence ID" value="XM_026748069.1"/>
</dbReference>
<dbReference type="AlphaFoldDB" id="A0A3D8RZD8"/>
<keyword evidence="2" id="KW-1185">Reference proteome</keyword>
<comment type="caution">
    <text evidence="1">The sequence shown here is derived from an EMBL/GenBank/DDBJ whole genome shotgun (WGS) entry which is preliminary data.</text>
</comment>
<evidence type="ECO:0000313" key="2">
    <source>
        <dbReference type="Proteomes" id="UP000256690"/>
    </source>
</evidence>
<proteinExistence type="predicted"/>
<protein>
    <submittedName>
        <fullName evidence="1">Uncharacterized protein</fullName>
    </submittedName>
</protein>
<dbReference type="GeneID" id="38116423"/>
<name>A0A3D8RZD8_9EURO</name>
<dbReference type="EMBL" id="PVWQ01000006">
    <property type="protein sequence ID" value="RDW79201.1"/>
    <property type="molecule type" value="Genomic_DNA"/>
</dbReference>
<sequence length="222" mass="26754">MVLWRKVNNLVDLLGHASSIQRLTLKFRSKKRYTWTERDGKDRTSVYFARWPWPFRYGAPFPYRLKFWIARNPYDHEAVFLPFCRLRNIEAMYMDFRWKGALDPATNMDWSLHKFVIEHLTLKNRRLLCQKCKELGDPILGILPRLISEIDHRYMHTEGELPGYTAYRNFKSSANWPRRKKESRKEMMKDAQFESKHGQGHWVWPDFIPTESCPCRAPRDKE</sequence>